<evidence type="ECO:0000313" key="2">
    <source>
        <dbReference type="EMBL" id="XAE41698.1"/>
    </source>
</evidence>
<dbReference type="PANTHER" id="PTHR35191:SF1">
    <property type="entry name" value="PROPHAGE SIDE TAIL FIBER PROTEIN HOMOLOG STFQ-RELATED"/>
    <property type="match status" value="1"/>
</dbReference>
<feature type="domain" description="Phage tail fibre protein N-terminal" evidence="1">
    <location>
        <begin position="1"/>
        <end position="148"/>
    </location>
</feature>
<dbReference type="RefSeq" id="WP_342627575.1">
    <property type="nucleotide sequence ID" value="NZ_CP152276.1"/>
</dbReference>
<dbReference type="InterPro" id="IPR022225">
    <property type="entry name" value="Phage_tail_fibre_N"/>
</dbReference>
<dbReference type="InterPro" id="IPR051934">
    <property type="entry name" value="Phage_Tail_Fiber_Structural"/>
</dbReference>
<evidence type="ECO:0000313" key="3">
    <source>
        <dbReference type="Proteomes" id="UP001449795"/>
    </source>
</evidence>
<accession>A0ABZ3D216</accession>
<evidence type="ECO:0000259" key="1">
    <source>
        <dbReference type="Pfam" id="PF12571"/>
    </source>
</evidence>
<proteinExistence type="predicted"/>
<gene>
    <name evidence="2" type="ORF">AAC691_15585</name>
</gene>
<keyword evidence="3" id="KW-1185">Reference proteome</keyword>
<dbReference type="Proteomes" id="UP001449795">
    <property type="component" value="Chromosome"/>
</dbReference>
<organism evidence="2 3">
    <name type="scientific">Nguyenibacter vanlangensis</name>
    <dbReference type="NCBI Taxonomy" id="1216886"/>
    <lineage>
        <taxon>Bacteria</taxon>
        <taxon>Pseudomonadati</taxon>
        <taxon>Pseudomonadota</taxon>
        <taxon>Alphaproteobacteria</taxon>
        <taxon>Acetobacterales</taxon>
        <taxon>Acetobacteraceae</taxon>
        <taxon>Nguyenibacter</taxon>
    </lineage>
</organism>
<protein>
    <submittedName>
        <fullName evidence="2">Phage tail protein</fullName>
    </submittedName>
</protein>
<dbReference type="Gene3D" id="2.60.40.3940">
    <property type="match status" value="1"/>
</dbReference>
<sequence length="1159" mass="119907">MANYTTIKTNYGLSLETAAQAAGTQISLTQMAIGDGGGNPVTPNPSQTGLVREVFRVALNAIAQSTEDATQFTAEAIIPAESGGYTMREAGLFTSDGSLFAVANLPSVYKPSSSEGAFGQVVVTMTFKAANADDVSLYVDENVSVATRLWVENYVTPAHVFPGGQTAQVLAKKSNADGDWEWVDPSAAVQVLVDTIEEDQTLAAGQTVVNLNTVTTEGLAVFINGLRLEQNQWGKTSPTSLTLAQAGNDGDKITLVQNEQTGYSDVLRGKNNLSDVHDPVQSLANIGGLPLSGGSVSGTLAVDGGTFYVNGNAATNRQMLFQSSGLSRFAVCVDASVESGGNSGSELRISRFDDSGAFIDSPLMIDRPSGVVSMPSGIVAPQVAGPANNFNVLYGPGGSNKAGFQGDGNFVVYNGSVAELSVGLGTIIARLSAQFTSGITANSYLTRDDAAGTFRNIFLNSSGVNRWDFGANNSGETGNNAGSDFYITAHSDSGGYLSTPFWIPRASGQVQINLGMSINNGSVLNLTGNATLSSGNNQSIYWNSNNSWMTFEAGGHMSIWDKGNGLIFWTGGSDSTPNVNTNGAFYANKGAAIAGGATISSGYSSGTWLQIGPQQAGEVALGLFNAPAGYGANILQAGMNGQTFLSVQNDGGVIVPSGAYFQAQNANGVFVPQAAQFDNGYRAASTSFVRRALGSYSGIVAYASNTQLTNANVGQAVQWCGPSGGVMTLPTGSGVPAGGLITVFNQTPGTVTVAASGSDFLHSPTAQWGQLTLQAGDTMELTSRGNGEWDISGGTMALLFSSSLTTTPPAGDSSQRIPTTGWVTNGFLSLANGGIVSGHMAFNGIVDHYSDIHVNAGKWLYTDTITSNTPGSSVYFNTGISLNTGNIYGTSNFVNVNYGPSNAFAANFQNDGNFVLRHDGNPFFNIGTESLTAETSVPWTFSSSITVSGNINANGGLTAGGTATFNGEAGFNQSVYFDGPAGSVRLQNAPSDVPGSTGLNVPNTAWVDANYVSSTHYMASGDSPCDAIHWSSGTGAPWFHSGAWSGYLATQNYVLSAMQNGWGLSHNTNNPGFVELPGGWYLMAGIASYASSDGTNGTFISLPTNFPNAGVATMCIDTGANANKIAVVSVAANGFNVVCRDSGTNALANTAFRYIAIGY</sequence>
<dbReference type="EMBL" id="CP152276">
    <property type="protein sequence ID" value="XAE41698.1"/>
    <property type="molecule type" value="Genomic_DNA"/>
</dbReference>
<dbReference type="PANTHER" id="PTHR35191">
    <property type="entry name" value="PROPHAGE SIDE TAIL FIBER PROTEIN HOMOLOG STFQ-RELATED"/>
    <property type="match status" value="1"/>
</dbReference>
<reference evidence="2 3" key="1">
    <citation type="submission" date="2024-04" db="EMBL/GenBank/DDBJ databases">
        <title>Complete genome sequence of Nguyenibacter vanlangesis HBCM-1154, a strain capable of nitrogen fixation, IAA production, and phosphorus solubilization isolated from sugarcane soil.</title>
        <authorList>
            <person name="MY HANH P."/>
        </authorList>
    </citation>
    <scope>NUCLEOTIDE SEQUENCE [LARGE SCALE GENOMIC DNA]</scope>
    <source>
        <strain evidence="2 3">HBCM 1154</strain>
    </source>
</reference>
<name>A0ABZ3D216_9PROT</name>
<dbReference type="Pfam" id="PF12571">
    <property type="entry name" value="Phage_tail_fib"/>
    <property type="match status" value="1"/>
</dbReference>